<name>A0ACC5SSK5_ENSAD</name>
<protein>
    <submittedName>
        <fullName evidence="1">Citrate lyase subunit beta/citryl-CoA lyase</fullName>
        <ecNumber evidence="1">4.1.3.34</ecNumber>
    </submittedName>
</protein>
<accession>A0ACC5SSK5</accession>
<comment type="caution">
    <text evidence="1">The sequence shown here is derived from an EMBL/GenBank/DDBJ whole genome shotgun (WGS) entry which is preliminary data.</text>
</comment>
<keyword evidence="1" id="KW-0456">Lyase</keyword>
<evidence type="ECO:0000313" key="1">
    <source>
        <dbReference type="EMBL" id="MBP1871646.1"/>
    </source>
</evidence>
<dbReference type="EC" id="4.1.3.34" evidence="1"/>
<proteinExistence type="predicted"/>
<sequence length="282" mass="29606">MRMRSLLYVPGSSPRFLEKAHERGADAIIIDLEDAVAANEKDAARAALGRSVAMVGRGGAQIIVRINTHDVPAMLADAAAACEAGAQALYIPKVSSPDVLHRLDAHLRPLEEAANRQAMRFAPLIEDPAGLLNAASIAAGPRVFALSAGGEDLATSMGAQPTPEVLRVPKLMIHYAAKAAGVLSFGLLRSTADYADRQALAAAIAEAKDFGFDGATCIHPSVVPLLNEGFSPSPEEIERARRLIDAADQADQAGIGAFTFEGKFVDRPIVTRARALLARAAG</sequence>
<organism evidence="1 2">
    <name type="scientific">Ensifer adhaerens</name>
    <name type="common">Sinorhizobium morelense</name>
    <dbReference type="NCBI Taxonomy" id="106592"/>
    <lineage>
        <taxon>Bacteria</taxon>
        <taxon>Pseudomonadati</taxon>
        <taxon>Pseudomonadota</taxon>
        <taxon>Alphaproteobacteria</taxon>
        <taxon>Hyphomicrobiales</taxon>
        <taxon>Rhizobiaceae</taxon>
        <taxon>Sinorhizobium/Ensifer group</taxon>
        <taxon>Ensifer</taxon>
    </lineage>
</organism>
<gene>
    <name evidence="1" type="ORF">J2Z19_001358</name>
</gene>
<dbReference type="Proteomes" id="UP000823773">
    <property type="component" value="Unassembled WGS sequence"/>
</dbReference>
<keyword evidence="2" id="KW-1185">Reference proteome</keyword>
<dbReference type="EMBL" id="JAGGJR010000002">
    <property type="protein sequence ID" value="MBP1871646.1"/>
    <property type="molecule type" value="Genomic_DNA"/>
</dbReference>
<reference evidence="1" key="1">
    <citation type="submission" date="2021-03" db="EMBL/GenBank/DDBJ databases">
        <title>Genomic Encyclopedia of Type Strains, Phase IV (KMG-IV): sequencing the most valuable type-strain genomes for metagenomic binning, comparative biology and taxonomic classification.</title>
        <authorList>
            <person name="Goeker M."/>
        </authorList>
    </citation>
    <scope>NUCLEOTIDE SEQUENCE</scope>
    <source>
        <strain evidence="1">DSM 18131</strain>
    </source>
</reference>
<evidence type="ECO:0000313" key="2">
    <source>
        <dbReference type="Proteomes" id="UP000823773"/>
    </source>
</evidence>